<evidence type="ECO:0000256" key="10">
    <source>
        <dbReference type="ARBA" id="ARBA00023004"/>
    </source>
</evidence>
<evidence type="ECO:0000256" key="13">
    <source>
        <dbReference type="SAM" id="Phobius"/>
    </source>
</evidence>
<evidence type="ECO:0000256" key="12">
    <source>
        <dbReference type="ARBA" id="ARBA00037975"/>
    </source>
</evidence>
<dbReference type="PANTHER" id="PTHR30529:SF3">
    <property type="entry name" value="CYTOCHROME B561 HOMOLOG 1"/>
    <property type="match status" value="1"/>
</dbReference>
<sequence>MTFRKTMDRYHLASISLHWLMLALFIGVYASINLRELFDKGSVPREALKSLHFMLGLLMFALVWLRLAMRAIYPAPRPQAALPQWQAMAGKLAHLVLYAIMIGMPLLGWLMLSAAGKPIPFFGLALPALIGPDKALAGQLKEIHEFVGTAGYFLIGGHAAAALFHHYVQRDNTLLRMWPGSRKLAT</sequence>
<dbReference type="PANTHER" id="PTHR30529">
    <property type="entry name" value="CYTOCHROME B561"/>
    <property type="match status" value="1"/>
</dbReference>
<dbReference type="AlphaFoldDB" id="Q21WV5"/>
<keyword evidence="10" id="KW-0408">Iron</keyword>
<feature type="transmembrane region" description="Helical" evidence="13">
    <location>
        <begin position="92"/>
        <end position="112"/>
    </location>
</feature>
<keyword evidence="6 13" id="KW-0812">Transmembrane</keyword>
<name>Q21WV5_ALBFT</name>
<dbReference type="GO" id="GO:0009055">
    <property type="term" value="F:electron transfer activity"/>
    <property type="evidence" value="ECO:0007669"/>
    <property type="project" value="InterPro"/>
</dbReference>
<keyword evidence="5" id="KW-0349">Heme</keyword>
<evidence type="ECO:0000256" key="9">
    <source>
        <dbReference type="ARBA" id="ARBA00022989"/>
    </source>
</evidence>
<dbReference type="SUPFAM" id="SSF81342">
    <property type="entry name" value="Transmembrane di-heme cytochromes"/>
    <property type="match status" value="1"/>
</dbReference>
<keyword evidence="16" id="KW-1185">Reference proteome</keyword>
<evidence type="ECO:0000256" key="11">
    <source>
        <dbReference type="ARBA" id="ARBA00023136"/>
    </source>
</evidence>
<dbReference type="GO" id="GO:0005886">
    <property type="term" value="C:plasma membrane"/>
    <property type="evidence" value="ECO:0007669"/>
    <property type="project" value="UniProtKB-SubCell"/>
</dbReference>
<dbReference type="GO" id="GO:0022904">
    <property type="term" value="P:respiratory electron transport chain"/>
    <property type="evidence" value="ECO:0007669"/>
    <property type="project" value="InterPro"/>
</dbReference>
<keyword evidence="11 13" id="KW-0472">Membrane</keyword>
<evidence type="ECO:0000256" key="4">
    <source>
        <dbReference type="ARBA" id="ARBA00022475"/>
    </source>
</evidence>
<reference evidence="16" key="1">
    <citation type="submission" date="2006-02" db="EMBL/GenBank/DDBJ databases">
        <title>Complete sequence of chromosome of Rhodoferax ferrireducens DSM 15236.</title>
        <authorList>
            <person name="Copeland A."/>
            <person name="Lucas S."/>
            <person name="Lapidus A."/>
            <person name="Barry K."/>
            <person name="Detter J.C."/>
            <person name="Glavina del Rio T."/>
            <person name="Hammon N."/>
            <person name="Israni S."/>
            <person name="Pitluck S."/>
            <person name="Brettin T."/>
            <person name="Bruce D."/>
            <person name="Han C."/>
            <person name="Tapia R."/>
            <person name="Gilna P."/>
            <person name="Kiss H."/>
            <person name="Schmutz J."/>
            <person name="Larimer F."/>
            <person name="Land M."/>
            <person name="Kyrpides N."/>
            <person name="Ivanova N."/>
            <person name="Richardson P."/>
        </authorList>
    </citation>
    <scope>NUCLEOTIDE SEQUENCE [LARGE SCALE GENOMIC DNA]</scope>
    <source>
        <strain evidence="16">ATCC BAA-621 / DSM 15236 / T118</strain>
    </source>
</reference>
<dbReference type="GO" id="GO:0046872">
    <property type="term" value="F:metal ion binding"/>
    <property type="evidence" value="ECO:0007669"/>
    <property type="project" value="UniProtKB-KW"/>
</dbReference>
<evidence type="ECO:0000256" key="8">
    <source>
        <dbReference type="ARBA" id="ARBA00022982"/>
    </source>
</evidence>
<accession>Q21WV5</accession>
<evidence type="ECO:0000256" key="1">
    <source>
        <dbReference type="ARBA" id="ARBA00001970"/>
    </source>
</evidence>
<evidence type="ECO:0000256" key="5">
    <source>
        <dbReference type="ARBA" id="ARBA00022617"/>
    </source>
</evidence>
<dbReference type="InterPro" id="IPR016174">
    <property type="entry name" value="Di-haem_cyt_TM"/>
</dbReference>
<proteinExistence type="inferred from homology"/>
<dbReference type="Proteomes" id="UP000008332">
    <property type="component" value="Chromosome"/>
</dbReference>
<evidence type="ECO:0000313" key="15">
    <source>
        <dbReference type="EMBL" id="ABD69748.1"/>
    </source>
</evidence>
<evidence type="ECO:0000256" key="2">
    <source>
        <dbReference type="ARBA" id="ARBA00004651"/>
    </source>
</evidence>
<protein>
    <submittedName>
        <fullName evidence="15">Cytochrome B561</fullName>
    </submittedName>
</protein>
<feature type="transmembrane region" description="Helical" evidence="13">
    <location>
        <begin position="12"/>
        <end position="32"/>
    </location>
</feature>
<feature type="domain" description="Cytochrome b561 bacterial/Ni-hydrogenase" evidence="14">
    <location>
        <begin position="9"/>
        <end position="180"/>
    </location>
</feature>
<dbReference type="HOGENOM" id="CLU_095321_3_0_4"/>
<evidence type="ECO:0000256" key="6">
    <source>
        <dbReference type="ARBA" id="ARBA00022692"/>
    </source>
</evidence>
<evidence type="ECO:0000256" key="3">
    <source>
        <dbReference type="ARBA" id="ARBA00022448"/>
    </source>
</evidence>
<organism evidence="15 16">
    <name type="scientific">Albidiferax ferrireducens (strain ATCC BAA-621 / DSM 15236 / T118)</name>
    <name type="common">Rhodoferax ferrireducens</name>
    <dbReference type="NCBI Taxonomy" id="338969"/>
    <lineage>
        <taxon>Bacteria</taxon>
        <taxon>Pseudomonadati</taxon>
        <taxon>Pseudomonadota</taxon>
        <taxon>Betaproteobacteria</taxon>
        <taxon>Burkholderiales</taxon>
        <taxon>Comamonadaceae</taxon>
        <taxon>Rhodoferax</taxon>
    </lineage>
</organism>
<keyword evidence="8" id="KW-0249">Electron transport</keyword>
<dbReference type="eggNOG" id="COG3038">
    <property type="taxonomic scope" value="Bacteria"/>
</dbReference>
<dbReference type="InterPro" id="IPR052168">
    <property type="entry name" value="Cytochrome_b561_oxidase"/>
</dbReference>
<dbReference type="EMBL" id="CP000267">
    <property type="protein sequence ID" value="ABD69748.1"/>
    <property type="molecule type" value="Genomic_DNA"/>
</dbReference>
<dbReference type="InterPro" id="IPR011577">
    <property type="entry name" value="Cyt_b561_bac/Ni-Hgenase"/>
</dbReference>
<keyword evidence="3" id="KW-0813">Transport</keyword>
<evidence type="ECO:0000256" key="7">
    <source>
        <dbReference type="ARBA" id="ARBA00022723"/>
    </source>
</evidence>
<keyword evidence="9 13" id="KW-1133">Transmembrane helix</keyword>
<evidence type="ECO:0000259" key="14">
    <source>
        <dbReference type="Pfam" id="PF01292"/>
    </source>
</evidence>
<evidence type="ECO:0000313" key="16">
    <source>
        <dbReference type="Proteomes" id="UP000008332"/>
    </source>
</evidence>
<comment type="cofactor">
    <cofactor evidence="1">
        <name>heme b</name>
        <dbReference type="ChEBI" id="CHEBI:60344"/>
    </cofactor>
</comment>
<keyword evidence="7" id="KW-0479">Metal-binding</keyword>
<dbReference type="GO" id="GO:0020037">
    <property type="term" value="F:heme binding"/>
    <property type="evidence" value="ECO:0007669"/>
    <property type="project" value="TreeGrafter"/>
</dbReference>
<dbReference type="RefSeq" id="WP_011464316.1">
    <property type="nucleotide sequence ID" value="NC_007908.1"/>
</dbReference>
<dbReference type="KEGG" id="rfr:Rfer_2023"/>
<comment type="similarity">
    <text evidence="12">Belongs to the cytochrome b561 family.</text>
</comment>
<gene>
    <name evidence="15" type="ordered locus">Rfer_2023</name>
</gene>
<comment type="subcellular location">
    <subcellularLocation>
        <location evidence="2">Cell membrane</location>
        <topology evidence="2">Multi-pass membrane protein</topology>
    </subcellularLocation>
</comment>
<feature type="transmembrane region" description="Helical" evidence="13">
    <location>
        <begin position="52"/>
        <end position="72"/>
    </location>
</feature>
<keyword evidence="4" id="KW-1003">Cell membrane</keyword>
<dbReference type="Pfam" id="PF01292">
    <property type="entry name" value="Ni_hydr_CYTB"/>
    <property type="match status" value="1"/>
</dbReference>
<dbReference type="OrthoDB" id="8536275at2"/>
<feature type="transmembrane region" description="Helical" evidence="13">
    <location>
        <begin position="150"/>
        <end position="168"/>
    </location>
</feature>